<dbReference type="SUPFAM" id="SSF55874">
    <property type="entry name" value="ATPase domain of HSP90 chaperone/DNA topoisomerase II/histidine kinase"/>
    <property type="match status" value="1"/>
</dbReference>
<dbReference type="GO" id="GO:0000155">
    <property type="term" value="F:phosphorelay sensor kinase activity"/>
    <property type="evidence" value="ECO:0007669"/>
    <property type="project" value="InterPro"/>
</dbReference>
<keyword evidence="7 14" id="KW-0812">Transmembrane</keyword>
<dbReference type="InterPro" id="IPR004358">
    <property type="entry name" value="Sig_transdc_His_kin-like_C"/>
</dbReference>
<dbReference type="InterPro" id="IPR003660">
    <property type="entry name" value="HAMP_dom"/>
</dbReference>
<evidence type="ECO:0000259" key="15">
    <source>
        <dbReference type="PROSITE" id="PS50109"/>
    </source>
</evidence>
<evidence type="ECO:0000313" key="18">
    <source>
        <dbReference type="Proteomes" id="UP000269097"/>
    </source>
</evidence>
<keyword evidence="12" id="KW-0902">Two-component regulatory system</keyword>
<dbReference type="InterPro" id="IPR036097">
    <property type="entry name" value="HisK_dim/P_sf"/>
</dbReference>
<keyword evidence="18" id="KW-1185">Reference proteome</keyword>
<keyword evidence="8" id="KW-0547">Nucleotide-binding</keyword>
<dbReference type="SUPFAM" id="SSF47384">
    <property type="entry name" value="Homodimeric domain of signal transducing histidine kinase"/>
    <property type="match status" value="1"/>
</dbReference>
<name>A0A3G3K560_9BACL</name>
<dbReference type="InterPro" id="IPR050398">
    <property type="entry name" value="HssS/ArlS-like"/>
</dbReference>
<dbReference type="InterPro" id="IPR003661">
    <property type="entry name" value="HisK_dim/P_dom"/>
</dbReference>
<dbReference type="InterPro" id="IPR036890">
    <property type="entry name" value="HATPase_C_sf"/>
</dbReference>
<dbReference type="EMBL" id="CP033433">
    <property type="protein sequence ID" value="AYQ75582.1"/>
    <property type="molecule type" value="Genomic_DNA"/>
</dbReference>
<evidence type="ECO:0000256" key="3">
    <source>
        <dbReference type="ARBA" id="ARBA00012438"/>
    </source>
</evidence>
<dbReference type="GO" id="GO:0005886">
    <property type="term" value="C:plasma membrane"/>
    <property type="evidence" value="ECO:0007669"/>
    <property type="project" value="UniProtKB-SubCell"/>
</dbReference>
<dbReference type="PRINTS" id="PR00344">
    <property type="entry name" value="BCTRLSENSOR"/>
</dbReference>
<dbReference type="PROSITE" id="PS50109">
    <property type="entry name" value="HIS_KIN"/>
    <property type="match status" value="1"/>
</dbReference>
<dbReference type="Pfam" id="PF00512">
    <property type="entry name" value="HisKA"/>
    <property type="match status" value="1"/>
</dbReference>
<dbReference type="SMART" id="SM00387">
    <property type="entry name" value="HATPase_c"/>
    <property type="match status" value="1"/>
</dbReference>
<evidence type="ECO:0000256" key="10">
    <source>
        <dbReference type="ARBA" id="ARBA00022840"/>
    </source>
</evidence>
<comment type="catalytic activity">
    <reaction evidence="1">
        <text>ATP + protein L-histidine = ADP + protein N-phospho-L-histidine.</text>
        <dbReference type="EC" id="2.7.13.3"/>
    </reaction>
</comment>
<dbReference type="PANTHER" id="PTHR45528:SF1">
    <property type="entry name" value="SENSOR HISTIDINE KINASE CPXA"/>
    <property type="match status" value="1"/>
</dbReference>
<dbReference type="CDD" id="cd00075">
    <property type="entry name" value="HATPase"/>
    <property type="match status" value="1"/>
</dbReference>
<evidence type="ECO:0000256" key="13">
    <source>
        <dbReference type="ARBA" id="ARBA00023136"/>
    </source>
</evidence>
<reference evidence="17 18" key="1">
    <citation type="submission" date="2018-10" db="EMBL/GenBank/DDBJ databases">
        <title>Genome Sequence of Cohnella sp.</title>
        <authorList>
            <person name="Srinivasan S."/>
            <person name="Kim M.K."/>
        </authorList>
    </citation>
    <scope>NUCLEOTIDE SEQUENCE [LARGE SCALE GENOMIC DNA]</scope>
    <source>
        <strain evidence="17 18">18JY8-7</strain>
    </source>
</reference>
<organism evidence="17 18">
    <name type="scientific">Cohnella candidum</name>
    <dbReference type="NCBI Taxonomy" id="2674991"/>
    <lineage>
        <taxon>Bacteria</taxon>
        <taxon>Bacillati</taxon>
        <taxon>Bacillota</taxon>
        <taxon>Bacilli</taxon>
        <taxon>Bacillales</taxon>
        <taxon>Paenibacillaceae</taxon>
        <taxon>Cohnella</taxon>
    </lineage>
</organism>
<keyword evidence="5" id="KW-0597">Phosphoprotein</keyword>
<dbReference type="CDD" id="cd06225">
    <property type="entry name" value="HAMP"/>
    <property type="match status" value="1"/>
</dbReference>
<dbReference type="FunFam" id="3.30.565.10:FF:000013">
    <property type="entry name" value="Two-component sensor histidine kinase"/>
    <property type="match status" value="1"/>
</dbReference>
<dbReference type="InterPro" id="IPR005467">
    <property type="entry name" value="His_kinase_dom"/>
</dbReference>
<comment type="subcellular location">
    <subcellularLocation>
        <location evidence="2">Cell membrane</location>
        <topology evidence="2">Multi-pass membrane protein</topology>
    </subcellularLocation>
</comment>
<keyword evidence="4" id="KW-1003">Cell membrane</keyword>
<dbReference type="AlphaFoldDB" id="A0A3G3K560"/>
<protein>
    <recommendedName>
        <fullName evidence="3">histidine kinase</fullName>
        <ecNumber evidence="3">2.7.13.3</ecNumber>
    </recommendedName>
</protein>
<dbReference type="KEGG" id="coh:EAV92_09680"/>
<dbReference type="SMART" id="SM00388">
    <property type="entry name" value="HisKA"/>
    <property type="match status" value="1"/>
</dbReference>
<proteinExistence type="predicted"/>
<dbReference type="Gene3D" id="1.10.287.130">
    <property type="match status" value="1"/>
</dbReference>
<evidence type="ECO:0000256" key="2">
    <source>
        <dbReference type="ARBA" id="ARBA00004651"/>
    </source>
</evidence>
<evidence type="ECO:0000256" key="14">
    <source>
        <dbReference type="SAM" id="Phobius"/>
    </source>
</evidence>
<feature type="domain" description="HAMP" evidence="16">
    <location>
        <begin position="60"/>
        <end position="105"/>
    </location>
</feature>
<keyword evidence="13 14" id="KW-0472">Membrane</keyword>
<evidence type="ECO:0000256" key="1">
    <source>
        <dbReference type="ARBA" id="ARBA00000085"/>
    </source>
</evidence>
<dbReference type="Gene3D" id="6.10.340.10">
    <property type="match status" value="1"/>
</dbReference>
<dbReference type="PANTHER" id="PTHR45528">
    <property type="entry name" value="SENSOR HISTIDINE KINASE CPXA"/>
    <property type="match status" value="1"/>
</dbReference>
<dbReference type="FunFam" id="1.10.287.130:FF:000008">
    <property type="entry name" value="Two-component sensor histidine kinase"/>
    <property type="match status" value="1"/>
</dbReference>
<evidence type="ECO:0000256" key="12">
    <source>
        <dbReference type="ARBA" id="ARBA00023012"/>
    </source>
</evidence>
<evidence type="ECO:0000256" key="9">
    <source>
        <dbReference type="ARBA" id="ARBA00022777"/>
    </source>
</evidence>
<feature type="transmembrane region" description="Helical" evidence="14">
    <location>
        <begin position="29"/>
        <end position="51"/>
    </location>
</feature>
<evidence type="ECO:0000259" key="16">
    <source>
        <dbReference type="PROSITE" id="PS50885"/>
    </source>
</evidence>
<dbReference type="SMART" id="SM00304">
    <property type="entry name" value="HAMP"/>
    <property type="match status" value="1"/>
</dbReference>
<dbReference type="Pfam" id="PF00672">
    <property type="entry name" value="HAMP"/>
    <property type="match status" value="1"/>
</dbReference>
<dbReference type="Proteomes" id="UP000269097">
    <property type="component" value="Chromosome"/>
</dbReference>
<keyword evidence="11 14" id="KW-1133">Transmembrane helix</keyword>
<feature type="domain" description="Histidine kinase" evidence="15">
    <location>
        <begin position="120"/>
        <end position="339"/>
    </location>
</feature>
<evidence type="ECO:0000256" key="5">
    <source>
        <dbReference type="ARBA" id="ARBA00022553"/>
    </source>
</evidence>
<dbReference type="Gene3D" id="3.30.565.10">
    <property type="entry name" value="Histidine kinase-like ATPase, C-terminal domain"/>
    <property type="match status" value="1"/>
</dbReference>
<evidence type="ECO:0000256" key="6">
    <source>
        <dbReference type="ARBA" id="ARBA00022679"/>
    </source>
</evidence>
<dbReference type="Pfam" id="PF02518">
    <property type="entry name" value="HATPase_c"/>
    <property type="match status" value="1"/>
</dbReference>
<dbReference type="EC" id="2.7.13.3" evidence="3"/>
<keyword evidence="6" id="KW-0808">Transferase</keyword>
<evidence type="ECO:0000313" key="17">
    <source>
        <dbReference type="EMBL" id="AYQ75582.1"/>
    </source>
</evidence>
<keyword evidence="9" id="KW-0418">Kinase</keyword>
<dbReference type="CDD" id="cd00082">
    <property type="entry name" value="HisKA"/>
    <property type="match status" value="1"/>
</dbReference>
<evidence type="ECO:0000256" key="8">
    <source>
        <dbReference type="ARBA" id="ARBA00022741"/>
    </source>
</evidence>
<evidence type="ECO:0000256" key="4">
    <source>
        <dbReference type="ARBA" id="ARBA00022475"/>
    </source>
</evidence>
<evidence type="ECO:0000256" key="11">
    <source>
        <dbReference type="ARBA" id="ARBA00022989"/>
    </source>
</evidence>
<dbReference type="SUPFAM" id="SSF158472">
    <property type="entry name" value="HAMP domain-like"/>
    <property type="match status" value="1"/>
</dbReference>
<keyword evidence="10" id="KW-0067">ATP-binding</keyword>
<dbReference type="GO" id="GO:0005524">
    <property type="term" value="F:ATP binding"/>
    <property type="evidence" value="ECO:0007669"/>
    <property type="project" value="UniProtKB-KW"/>
</dbReference>
<sequence length="345" mass="39172">MVLLNATLDRLTQNTGGEFRRFARDLVNAFGSTLLTSVGSFLFFVVYMVLLNWRRFRYEQRLLDSVAHIAQGNFGHEVPVAQNNEVTLLAENVNLLVERLQKSLDEERRTERSKNELVTNVSHDLRTPLTSILGYLGLIDQDRYRDEVELRQYVQIANAKAQRLNVLINDLFEYTRMNGASFPLRTTAVHLADMMEQLLDHYRLLLQEAGMEGVLSVGPNGREVRVRADPDKLARVFENLLANAMAYGKEGKRVDVFVAEERKEAIVEIVNYGEPIPEADLPRLFERFYRVDKARSADEGGAGLGLAIAKGIVEKHGGTIEAFSDERRTSFRIRLPLMAEEKASE</sequence>
<evidence type="ECO:0000256" key="7">
    <source>
        <dbReference type="ARBA" id="ARBA00022692"/>
    </source>
</evidence>
<dbReference type="InterPro" id="IPR003594">
    <property type="entry name" value="HATPase_dom"/>
</dbReference>
<gene>
    <name evidence="17" type="ORF">EAV92_09680</name>
</gene>
<dbReference type="PROSITE" id="PS50885">
    <property type="entry name" value="HAMP"/>
    <property type="match status" value="1"/>
</dbReference>
<accession>A0A3G3K560</accession>